<name>A0A1N6CRF8_9SPHN</name>
<evidence type="ECO:0000313" key="4">
    <source>
        <dbReference type="Proteomes" id="UP000185192"/>
    </source>
</evidence>
<evidence type="ECO:0000313" key="3">
    <source>
        <dbReference type="EMBL" id="SIN61066.1"/>
    </source>
</evidence>
<keyword evidence="3" id="KW-0378">Hydrolase</keyword>
<accession>A0A1N6CRF8</accession>
<dbReference type="Gene3D" id="3.40.1440.10">
    <property type="entry name" value="GIY-YIG endonuclease"/>
    <property type="match status" value="1"/>
</dbReference>
<dbReference type="EMBL" id="FSQW01000001">
    <property type="protein sequence ID" value="SIN61066.1"/>
    <property type="molecule type" value="Genomic_DNA"/>
</dbReference>
<proteinExistence type="inferred from homology"/>
<dbReference type="RefSeq" id="WP_275425806.1">
    <property type="nucleotide sequence ID" value="NZ_FSQW01000001.1"/>
</dbReference>
<gene>
    <name evidence="3" type="ORF">SAMN02745824_0803</name>
</gene>
<dbReference type="SUPFAM" id="SSF82771">
    <property type="entry name" value="GIY-YIG endonuclease"/>
    <property type="match status" value="1"/>
</dbReference>
<comment type="similarity">
    <text evidence="1">Belongs to the UPF0213 family.</text>
</comment>
<feature type="domain" description="GIY-YIG" evidence="2">
    <location>
        <begin position="11"/>
        <end position="88"/>
    </location>
</feature>
<dbReference type="AlphaFoldDB" id="A0A1N6CRF8"/>
<dbReference type="InterPro" id="IPR035901">
    <property type="entry name" value="GIY-YIG_endonuc_sf"/>
</dbReference>
<dbReference type="InterPro" id="IPR000305">
    <property type="entry name" value="GIY-YIG_endonuc"/>
</dbReference>
<evidence type="ECO:0000256" key="1">
    <source>
        <dbReference type="ARBA" id="ARBA00007435"/>
    </source>
</evidence>
<dbReference type="InterPro" id="IPR050190">
    <property type="entry name" value="UPF0213_domain"/>
</dbReference>
<evidence type="ECO:0000259" key="2">
    <source>
        <dbReference type="PROSITE" id="PS50164"/>
    </source>
</evidence>
<sequence length="104" mass="12662">MTKNERRPETKPGFVYLMANKRNGTLYLGVTSRLEQRAWQHREGLMEGFSKEHGCVKLVWFEAFDDIQEARRRELQMKKWKRGWKLELIEKDNPQWKDLFETLF</sequence>
<protein>
    <submittedName>
        <fullName evidence="3">Putative endonuclease</fullName>
    </submittedName>
</protein>
<keyword evidence="4" id="KW-1185">Reference proteome</keyword>
<dbReference type="PROSITE" id="PS50164">
    <property type="entry name" value="GIY_YIG"/>
    <property type="match status" value="1"/>
</dbReference>
<reference evidence="4" key="1">
    <citation type="submission" date="2016-11" db="EMBL/GenBank/DDBJ databases">
        <authorList>
            <person name="Varghese N."/>
            <person name="Submissions S."/>
        </authorList>
    </citation>
    <scope>NUCLEOTIDE SEQUENCE [LARGE SCALE GENOMIC DNA]</scope>
    <source>
        <strain evidence="4">DSM 22363</strain>
    </source>
</reference>
<dbReference type="GO" id="GO:0004519">
    <property type="term" value="F:endonuclease activity"/>
    <property type="evidence" value="ECO:0007669"/>
    <property type="project" value="UniProtKB-KW"/>
</dbReference>
<dbReference type="STRING" id="1123272.SAMN02745824_0803"/>
<dbReference type="CDD" id="cd10448">
    <property type="entry name" value="GIY-YIG_unchar_3"/>
    <property type="match status" value="1"/>
</dbReference>
<dbReference type="Proteomes" id="UP000185192">
    <property type="component" value="Unassembled WGS sequence"/>
</dbReference>
<dbReference type="PANTHER" id="PTHR34477:SF5">
    <property type="entry name" value="BSL5627 PROTEIN"/>
    <property type="match status" value="1"/>
</dbReference>
<organism evidence="3 4">
    <name type="scientific">Parasphingorhabdus marina DSM 22363</name>
    <dbReference type="NCBI Taxonomy" id="1123272"/>
    <lineage>
        <taxon>Bacteria</taxon>
        <taxon>Pseudomonadati</taxon>
        <taxon>Pseudomonadota</taxon>
        <taxon>Alphaproteobacteria</taxon>
        <taxon>Sphingomonadales</taxon>
        <taxon>Sphingomonadaceae</taxon>
        <taxon>Parasphingorhabdus</taxon>
    </lineage>
</organism>
<keyword evidence="3" id="KW-0255">Endonuclease</keyword>
<dbReference type="PANTHER" id="PTHR34477">
    <property type="entry name" value="UPF0213 PROTEIN YHBQ"/>
    <property type="match status" value="1"/>
</dbReference>
<keyword evidence="3" id="KW-0540">Nuclease</keyword>
<dbReference type="Pfam" id="PF01541">
    <property type="entry name" value="GIY-YIG"/>
    <property type="match status" value="1"/>
</dbReference>